<keyword evidence="4" id="KW-1185">Reference proteome</keyword>
<dbReference type="Gene3D" id="1.25.40.90">
    <property type="match status" value="1"/>
</dbReference>
<dbReference type="Proteomes" id="UP001530315">
    <property type="component" value="Unassembled WGS sequence"/>
</dbReference>
<evidence type="ECO:0000259" key="2">
    <source>
        <dbReference type="PROSITE" id="PS51391"/>
    </source>
</evidence>
<reference evidence="3 4" key="1">
    <citation type="submission" date="2024-10" db="EMBL/GenBank/DDBJ databases">
        <title>Updated reference genomes for cyclostephanoid diatoms.</title>
        <authorList>
            <person name="Roberts W.R."/>
            <person name="Alverson A.J."/>
        </authorList>
    </citation>
    <scope>NUCLEOTIDE SEQUENCE [LARGE SCALE GENOMIC DNA]</scope>
    <source>
        <strain evidence="3 4">AJA276-08</strain>
    </source>
</reference>
<evidence type="ECO:0000313" key="3">
    <source>
        <dbReference type="EMBL" id="KAL3763329.1"/>
    </source>
</evidence>
<dbReference type="PROSITE" id="PS51391">
    <property type="entry name" value="CID"/>
    <property type="match status" value="1"/>
</dbReference>
<dbReference type="Pfam" id="PF04818">
    <property type="entry name" value="CID"/>
    <property type="match status" value="1"/>
</dbReference>
<dbReference type="InterPro" id="IPR008942">
    <property type="entry name" value="ENTH_VHS"/>
</dbReference>
<dbReference type="SMART" id="SM00582">
    <property type="entry name" value="RPR"/>
    <property type="match status" value="1"/>
</dbReference>
<comment type="caution">
    <text evidence="3">The sequence shown here is derived from an EMBL/GenBank/DDBJ whole genome shotgun (WGS) entry which is preliminary data.</text>
</comment>
<feature type="compositionally biased region" description="Polar residues" evidence="1">
    <location>
        <begin position="159"/>
        <end position="173"/>
    </location>
</feature>
<feature type="compositionally biased region" description="Basic and acidic residues" evidence="1">
    <location>
        <begin position="405"/>
        <end position="446"/>
    </location>
</feature>
<dbReference type="PANTHER" id="PTHR12460:SF0">
    <property type="entry name" value="CID DOMAIN-CONTAINING PROTEIN-RELATED"/>
    <property type="match status" value="1"/>
</dbReference>
<protein>
    <recommendedName>
        <fullName evidence="2">CID domain-containing protein</fullName>
    </recommendedName>
</protein>
<evidence type="ECO:0000313" key="4">
    <source>
        <dbReference type="Proteomes" id="UP001530315"/>
    </source>
</evidence>
<organism evidence="3 4">
    <name type="scientific">Stephanodiscus triporus</name>
    <dbReference type="NCBI Taxonomy" id="2934178"/>
    <lineage>
        <taxon>Eukaryota</taxon>
        <taxon>Sar</taxon>
        <taxon>Stramenopiles</taxon>
        <taxon>Ochrophyta</taxon>
        <taxon>Bacillariophyta</taxon>
        <taxon>Coscinodiscophyceae</taxon>
        <taxon>Thalassiosirophycidae</taxon>
        <taxon>Stephanodiscales</taxon>
        <taxon>Stephanodiscaceae</taxon>
        <taxon>Stephanodiscus</taxon>
    </lineage>
</organism>
<proteinExistence type="predicted"/>
<accession>A0ABD3MHA4</accession>
<sequence>MSDAADLRATLHQTDASAPAIQSSSRAMMRFYDRPGGAATAVSEWRSALQTSSPSRHLPLLYVANEVLQTSKRNRGSKFLEAFSPVLGSSLQYICGRDLSVTEKVRRTVKIWGDRRVFSMRYVTDVLAGLEQYREGGTGGAAAAAATAAFSAGGVAAAQSNSKSPSVSVTTNSDGDDDDDDDDGEGDDKFGGDGQKLLDISIDATALSAAARSARPGSPKFGAGAKRRQSAGESSPAPQSGPVAGPVTRKPKALSGQNFLDLFQSIVDLDERYKSSIGVIEAIPPSYLDEGSTDIDDLVGDELTDMYKRVCQTERNVRRERRTMYSIAVQRRDCETEAKRYVTWLRNLAKADDDDIDFCDKLEAKLDLISVCHGEFNFFDSLIRSSRLLSLGKHIHFTAYAQPTEEARSSRDKKRADEAQRRADAEEARKRAAEDEERRRILDDAKMEAEAKPGMVWNKEAREYQYVHDPTEESWRD</sequence>
<gene>
    <name evidence="3" type="ORF">ACHAW5_007721</name>
</gene>
<feature type="domain" description="CID" evidence="2">
    <location>
        <begin position="1"/>
        <end position="134"/>
    </location>
</feature>
<feature type="region of interest" description="Disordered" evidence="1">
    <location>
        <begin position="210"/>
        <end position="251"/>
    </location>
</feature>
<dbReference type="AlphaFoldDB" id="A0ABD3MHA4"/>
<dbReference type="PANTHER" id="PTHR12460">
    <property type="entry name" value="CYCLIN-DEPENDENT KINASE INHIBITOR-RELATED PROTEIN"/>
    <property type="match status" value="1"/>
</dbReference>
<feature type="region of interest" description="Disordered" evidence="1">
    <location>
        <begin position="403"/>
        <end position="446"/>
    </location>
</feature>
<evidence type="ECO:0000256" key="1">
    <source>
        <dbReference type="SAM" id="MobiDB-lite"/>
    </source>
</evidence>
<name>A0ABD3MHA4_9STRA</name>
<dbReference type="InterPro" id="IPR006569">
    <property type="entry name" value="CID_dom"/>
</dbReference>
<dbReference type="EMBL" id="JALLAZ020001804">
    <property type="protein sequence ID" value="KAL3763329.1"/>
    <property type="molecule type" value="Genomic_DNA"/>
</dbReference>
<feature type="region of interest" description="Disordered" evidence="1">
    <location>
        <begin position="157"/>
        <end position="195"/>
    </location>
</feature>
<feature type="compositionally biased region" description="Acidic residues" evidence="1">
    <location>
        <begin position="174"/>
        <end position="186"/>
    </location>
</feature>